<gene>
    <name evidence="1" type="ORF">TELCIR_05291</name>
</gene>
<organism evidence="1 2">
    <name type="scientific">Teladorsagia circumcincta</name>
    <name type="common">Brown stomach worm</name>
    <name type="synonym">Ostertagia circumcincta</name>
    <dbReference type="NCBI Taxonomy" id="45464"/>
    <lineage>
        <taxon>Eukaryota</taxon>
        <taxon>Metazoa</taxon>
        <taxon>Ecdysozoa</taxon>
        <taxon>Nematoda</taxon>
        <taxon>Chromadorea</taxon>
        <taxon>Rhabditida</taxon>
        <taxon>Rhabditina</taxon>
        <taxon>Rhabditomorpha</taxon>
        <taxon>Strongyloidea</taxon>
        <taxon>Trichostrongylidae</taxon>
        <taxon>Teladorsagia</taxon>
    </lineage>
</organism>
<accession>A0A2G9URI4</accession>
<name>A0A2G9URI4_TELCI</name>
<dbReference type="Proteomes" id="UP000230423">
    <property type="component" value="Unassembled WGS sequence"/>
</dbReference>
<protein>
    <submittedName>
        <fullName evidence="1">Uncharacterized protein</fullName>
    </submittedName>
</protein>
<dbReference type="AlphaFoldDB" id="A0A2G9URI4"/>
<reference evidence="1 2" key="1">
    <citation type="submission" date="2015-09" db="EMBL/GenBank/DDBJ databases">
        <title>Draft genome of the parasitic nematode Teladorsagia circumcincta isolate WARC Sus (inbred).</title>
        <authorList>
            <person name="Mitreva M."/>
        </authorList>
    </citation>
    <scope>NUCLEOTIDE SEQUENCE [LARGE SCALE GENOMIC DNA]</scope>
    <source>
        <strain evidence="1 2">S</strain>
    </source>
</reference>
<dbReference type="EMBL" id="KZ345602">
    <property type="protein sequence ID" value="PIO72763.1"/>
    <property type="molecule type" value="Genomic_DNA"/>
</dbReference>
<sequence>MPINHTCPLPAWWYCCTIKNIVMCTATGSGNSLLIWLQTGLVLRYGRGTLLPVLVRRV</sequence>
<proteinExistence type="predicted"/>
<evidence type="ECO:0000313" key="1">
    <source>
        <dbReference type="EMBL" id="PIO72763.1"/>
    </source>
</evidence>
<keyword evidence="2" id="KW-1185">Reference proteome</keyword>
<evidence type="ECO:0000313" key="2">
    <source>
        <dbReference type="Proteomes" id="UP000230423"/>
    </source>
</evidence>